<evidence type="ECO:0000256" key="9">
    <source>
        <dbReference type="ARBA" id="ARBA00023134"/>
    </source>
</evidence>
<evidence type="ECO:0000256" key="2">
    <source>
        <dbReference type="ARBA" id="ARBA00009516"/>
    </source>
</evidence>
<keyword evidence="8 11" id="KW-0460">Magnesium</keyword>
<dbReference type="RefSeq" id="WP_173156253.1">
    <property type="nucleotide sequence ID" value="NZ_BAAALX010000012.1"/>
</dbReference>
<keyword evidence="7 11" id="KW-0547">Nucleotide-binding</keyword>
<dbReference type="SUPFAM" id="SSF53271">
    <property type="entry name" value="PRTase-like"/>
    <property type="match status" value="1"/>
</dbReference>
<reference evidence="13 14" key="1">
    <citation type="journal article" date="2019" name="Int. J. Syst. Evol. Microbiol.">
        <title>The Global Catalogue of Microorganisms (GCM) 10K type strain sequencing project: providing services to taxonomists for standard genome sequencing and annotation.</title>
        <authorList>
            <consortium name="The Broad Institute Genomics Platform"/>
            <consortium name="The Broad Institute Genome Sequencing Center for Infectious Disease"/>
            <person name="Wu L."/>
            <person name="Ma J."/>
        </authorList>
    </citation>
    <scope>NUCLEOTIDE SEQUENCE [LARGE SCALE GENOMIC DNA]</scope>
    <source>
        <strain evidence="13 14">JCM 13318</strain>
    </source>
</reference>
<protein>
    <recommendedName>
        <fullName evidence="3 11">Uracil phosphoribosyltransferase</fullName>
        <ecNumber evidence="3 11">2.4.2.9</ecNumber>
    </recommendedName>
    <alternativeName>
        <fullName evidence="10 11">UMP pyrophosphorylase</fullName>
    </alternativeName>
    <alternativeName>
        <fullName evidence="11">UPRTase</fullName>
    </alternativeName>
</protein>
<organism evidence="13 14">
    <name type="scientific">Brevibacterium permense</name>
    <dbReference type="NCBI Taxonomy" id="234834"/>
    <lineage>
        <taxon>Bacteria</taxon>
        <taxon>Bacillati</taxon>
        <taxon>Actinomycetota</taxon>
        <taxon>Actinomycetes</taxon>
        <taxon>Micrococcales</taxon>
        <taxon>Brevibacteriaceae</taxon>
        <taxon>Brevibacterium</taxon>
    </lineage>
</organism>
<keyword evidence="9 11" id="KW-0342">GTP-binding</keyword>
<evidence type="ECO:0000313" key="14">
    <source>
        <dbReference type="Proteomes" id="UP001500177"/>
    </source>
</evidence>
<evidence type="ECO:0000256" key="6">
    <source>
        <dbReference type="ARBA" id="ARBA00022679"/>
    </source>
</evidence>
<feature type="binding site" evidence="11">
    <location>
        <position position="78"/>
    </location>
    <ligand>
        <name>5-phospho-alpha-D-ribose 1-diphosphate</name>
        <dbReference type="ChEBI" id="CHEBI:58017"/>
    </ligand>
</feature>
<dbReference type="InterPro" id="IPR034332">
    <property type="entry name" value="Upp_B"/>
</dbReference>
<comment type="catalytic activity">
    <reaction evidence="11">
        <text>UMP + diphosphate = 5-phospho-alpha-D-ribose 1-diphosphate + uracil</text>
        <dbReference type="Rhea" id="RHEA:13017"/>
        <dbReference type="ChEBI" id="CHEBI:17568"/>
        <dbReference type="ChEBI" id="CHEBI:33019"/>
        <dbReference type="ChEBI" id="CHEBI:57865"/>
        <dbReference type="ChEBI" id="CHEBI:58017"/>
        <dbReference type="EC" id="2.4.2.9"/>
    </reaction>
</comment>
<dbReference type="Gene3D" id="3.40.50.2020">
    <property type="match status" value="1"/>
</dbReference>
<dbReference type="Proteomes" id="UP001500177">
    <property type="component" value="Unassembled WGS sequence"/>
</dbReference>
<dbReference type="EC" id="2.4.2.9" evidence="3 11"/>
<comment type="activity regulation">
    <text evidence="11">Allosterically activated by GTP.</text>
</comment>
<dbReference type="Pfam" id="PF14681">
    <property type="entry name" value="UPRTase"/>
    <property type="match status" value="1"/>
</dbReference>
<dbReference type="HAMAP" id="MF_01218_B">
    <property type="entry name" value="Upp_B"/>
    <property type="match status" value="1"/>
</dbReference>
<keyword evidence="14" id="KW-1185">Reference proteome</keyword>
<dbReference type="NCBIfam" id="NF001097">
    <property type="entry name" value="PRK00129.1"/>
    <property type="match status" value="1"/>
</dbReference>
<keyword evidence="6 11" id="KW-0808">Transferase</keyword>
<evidence type="ECO:0000313" key="13">
    <source>
        <dbReference type="EMBL" id="GAA1521105.1"/>
    </source>
</evidence>
<dbReference type="InterPro" id="IPR005765">
    <property type="entry name" value="UPRT"/>
</dbReference>
<gene>
    <name evidence="11 13" type="primary">upp</name>
    <name evidence="13" type="ORF">GCM10009690_25410</name>
</gene>
<name>A0ABN2AMW4_9MICO</name>
<dbReference type="PANTHER" id="PTHR32315">
    <property type="entry name" value="ADENINE PHOSPHORIBOSYLTRANSFERASE"/>
    <property type="match status" value="1"/>
</dbReference>
<feature type="domain" description="Phosphoribosyltransferase" evidence="12">
    <location>
        <begin position="5"/>
        <end position="209"/>
    </location>
</feature>
<evidence type="ECO:0000259" key="12">
    <source>
        <dbReference type="Pfam" id="PF14681"/>
    </source>
</evidence>
<proteinExistence type="inferred from homology"/>
<evidence type="ECO:0000256" key="7">
    <source>
        <dbReference type="ARBA" id="ARBA00022741"/>
    </source>
</evidence>
<feature type="binding site" evidence="11">
    <location>
        <position position="202"/>
    </location>
    <ligand>
        <name>5-phospho-alpha-D-ribose 1-diphosphate</name>
        <dbReference type="ChEBI" id="CHEBI:58017"/>
    </ligand>
</feature>
<dbReference type="PANTHER" id="PTHR32315:SF4">
    <property type="entry name" value="URACIL PHOSPHORIBOSYLTRANSFERASE, CHLOROPLASTIC"/>
    <property type="match status" value="1"/>
</dbReference>
<feature type="binding site" evidence="11">
    <location>
        <position position="103"/>
    </location>
    <ligand>
        <name>5-phospho-alpha-D-ribose 1-diphosphate</name>
        <dbReference type="ChEBI" id="CHEBI:58017"/>
    </ligand>
</feature>
<accession>A0ABN2AMW4</accession>
<dbReference type="GO" id="GO:0016757">
    <property type="term" value="F:glycosyltransferase activity"/>
    <property type="evidence" value="ECO:0007669"/>
    <property type="project" value="UniProtKB-KW"/>
</dbReference>
<dbReference type="NCBIfam" id="TIGR01091">
    <property type="entry name" value="upp"/>
    <property type="match status" value="1"/>
</dbReference>
<evidence type="ECO:0000256" key="11">
    <source>
        <dbReference type="HAMAP-Rule" id="MF_01218"/>
    </source>
</evidence>
<comment type="caution">
    <text evidence="13">The sequence shown here is derived from an EMBL/GenBank/DDBJ whole genome shotgun (WGS) entry which is preliminary data.</text>
</comment>
<dbReference type="InterPro" id="IPR000836">
    <property type="entry name" value="PRTase_dom"/>
</dbReference>
<dbReference type="InterPro" id="IPR029057">
    <property type="entry name" value="PRTase-like"/>
</dbReference>
<keyword evidence="4 11" id="KW-0021">Allosteric enzyme</keyword>
<keyword evidence="5 11" id="KW-0328">Glycosyltransferase</keyword>
<dbReference type="CDD" id="cd06223">
    <property type="entry name" value="PRTases_typeI"/>
    <property type="match status" value="1"/>
</dbReference>
<evidence type="ECO:0000256" key="10">
    <source>
        <dbReference type="ARBA" id="ARBA00031082"/>
    </source>
</evidence>
<evidence type="ECO:0000256" key="1">
    <source>
        <dbReference type="ARBA" id="ARBA00005180"/>
    </source>
</evidence>
<feature type="binding site" evidence="11">
    <location>
        <begin position="201"/>
        <end position="203"/>
    </location>
    <ligand>
        <name>uracil</name>
        <dbReference type="ChEBI" id="CHEBI:17568"/>
    </ligand>
</feature>
<sequence>MHLHVADHPLIAHKLTALRDQFTDSARFRQLTEELVMLLAYEATRSVSVEDKEISTPVSTFTGTKLAEPRPIVVPILRAGLGMLDGMLRILPTAEVGFLGMVRDETTFEPSAYADRLPDDLTGRQIFVVDPMLATGGTLAMAIDFLLARGARDVTAVCLVSAPEGVQRIERDYSDSAEVKIYTAALDEKLNEKGYIVPGLGDAGDRMYGIVD</sequence>
<comment type="similarity">
    <text evidence="2 11">Belongs to the UPRTase family.</text>
</comment>
<evidence type="ECO:0000256" key="4">
    <source>
        <dbReference type="ARBA" id="ARBA00022533"/>
    </source>
</evidence>
<evidence type="ECO:0000256" key="5">
    <source>
        <dbReference type="ARBA" id="ARBA00022676"/>
    </source>
</evidence>
<feature type="binding site" evidence="11">
    <location>
        <begin position="130"/>
        <end position="138"/>
    </location>
    <ligand>
        <name>5-phospho-alpha-D-ribose 1-diphosphate</name>
        <dbReference type="ChEBI" id="CHEBI:58017"/>
    </ligand>
</feature>
<comment type="function">
    <text evidence="11">Catalyzes the conversion of uracil and 5-phospho-alpha-D-ribose 1-diphosphate (PRPP) to UMP and diphosphate.</text>
</comment>
<comment type="pathway">
    <text evidence="1 11">Pyrimidine metabolism; UMP biosynthesis via salvage pathway; UMP from uracil: step 1/1.</text>
</comment>
<comment type="cofactor">
    <cofactor evidence="11">
        <name>Mg(2+)</name>
        <dbReference type="ChEBI" id="CHEBI:18420"/>
    </cofactor>
    <text evidence="11">Binds 1 Mg(2+) ion per subunit. The magnesium is bound as Mg-PRPP.</text>
</comment>
<evidence type="ECO:0000256" key="8">
    <source>
        <dbReference type="ARBA" id="ARBA00022842"/>
    </source>
</evidence>
<feature type="binding site" evidence="11">
    <location>
        <position position="196"/>
    </location>
    <ligand>
        <name>uracil</name>
        <dbReference type="ChEBI" id="CHEBI:17568"/>
    </ligand>
</feature>
<dbReference type="InterPro" id="IPR050054">
    <property type="entry name" value="UPRTase/APRTase"/>
</dbReference>
<evidence type="ECO:0000256" key="3">
    <source>
        <dbReference type="ARBA" id="ARBA00011894"/>
    </source>
</evidence>
<dbReference type="EMBL" id="BAAALX010000012">
    <property type="protein sequence ID" value="GAA1521105.1"/>
    <property type="molecule type" value="Genomic_DNA"/>
</dbReference>